<protein>
    <submittedName>
        <fullName evidence="1">YHS domain-containing protein</fullName>
    </submittedName>
</protein>
<name>A0A7Y2EE77_UNCEI</name>
<comment type="caution">
    <text evidence="1">The sequence shown here is derived from an EMBL/GenBank/DDBJ whole genome shotgun (WGS) entry which is preliminary data.</text>
</comment>
<accession>A0A7Y2EE77</accession>
<reference evidence="1 2" key="1">
    <citation type="submission" date="2020-03" db="EMBL/GenBank/DDBJ databases">
        <title>Metabolic flexibility allows generalist bacteria to become dominant in a frequently disturbed ecosystem.</title>
        <authorList>
            <person name="Chen Y.-J."/>
            <person name="Leung P.M."/>
            <person name="Bay S.K."/>
            <person name="Hugenholtz P."/>
            <person name="Kessler A.J."/>
            <person name="Shelley G."/>
            <person name="Waite D.W."/>
            <person name="Cook P.L."/>
            <person name="Greening C."/>
        </authorList>
    </citation>
    <scope>NUCLEOTIDE SEQUENCE [LARGE SCALE GENOMIC DNA]</scope>
    <source>
        <strain evidence="1">SS_bin_28</strain>
    </source>
</reference>
<evidence type="ECO:0000313" key="1">
    <source>
        <dbReference type="EMBL" id="NNF06373.1"/>
    </source>
</evidence>
<gene>
    <name evidence="1" type="ORF">HKN21_06405</name>
</gene>
<sequence>MKDSETYLNQLEIQPTCAVENHKNAKVDKEHQLQINYELFYFANQENKKKFEEDVRRYCGVLRDPVDMTRFKPGKDTPTLTHQGQRFMFASEGTHTAFAAEPDSFAVPKYGMMPKQEPSGE</sequence>
<evidence type="ECO:0000313" key="2">
    <source>
        <dbReference type="Proteomes" id="UP000547674"/>
    </source>
</evidence>
<proteinExistence type="predicted"/>
<dbReference type="EMBL" id="JABDJR010000241">
    <property type="protein sequence ID" value="NNF06373.1"/>
    <property type="molecule type" value="Genomic_DNA"/>
</dbReference>
<dbReference type="AlphaFoldDB" id="A0A7Y2EE77"/>
<dbReference type="Proteomes" id="UP000547674">
    <property type="component" value="Unassembled WGS sequence"/>
</dbReference>
<organism evidence="1 2">
    <name type="scientific">Eiseniibacteriota bacterium</name>
    <dbReference type="NCBI Taxonomy" id="2212470"/>
    <lineage>
        <taxon>Bacteria</taxon>
        <taxon>Candidatus Eiseniibacteriota</taxon>
    </lineage>
</organism>